<reference evidence="3" key="3">
    <citation type="submission" date="2020-12" db="UniProtKB">
        <authorList>
            <consortium name="EnsemblPlants"/>
        </authorList>
    </citation>
    <scope>IDENTIFICATION</scope>
</reference>
<proteinExistence type="predicted"/>
<dbReference type="Gramene" id="Pp3c1_4120V3.2">
    <property type="protein sequence ID" value="PAC:32971353.CDS.1"/>
    <property type="gene ID" value="Pp3c1_4120"/>
</dbReference>
<evidence type="ECO:0000313" key="2">
    <source>
        <dbReference type="EMBL" id="PNR61751.1"/>
    </source>
</evidence>
<feature type="region of interest" description="Disordered" evidence="1">
    <location>
        <begin position="1"/>
        <end position="80"/>
    </location>
</feature>
<evidence type="ECO:0000256" key="1">
    <source>
        <dbReference type="SAM" id="MobiDB-lite"/>
    </source>
</evidence>
<gene>
    <name evidence="2" type="ORF">PHYPA_000174</name>
</gene>
<reference evidence="2 4" key="2">
    <citation type="journal article" date="2018" name="Plant J.">
        <title>The Physcomitrella patens chromosome-scale assembly reveals moss genome structure and evolution.</title>
        <authorList>
            <person name="Lang D."/>
            <person name="Ullrich K.K."/>
            <person name="Murat F."/>
            <person name="Fuchs J."/>
            <person name="Jenkins J."/>
            <person name="Haas F.B."/>
            <person name="Piednoel M."/>
            <person name="Gundlach H."/>
            <person name="Van Bel M."/>
            <person name="Meyberg R."/>
            <person name="Vives C."/>
            <person name="Morata J."/>
            <person name="Symeonidi A."/>
            <person name="Hiss M."/>
            <person name="Muchero W."/>
            <person name="Kamisugi Y."/>
            <person name="Saleh O."/>
            <person name="Blanc G."/>
            <person name="Decker E.L."/>
            <person name="van Gessel N."/>
            <person name="Grimwood J."/>
            <person name="Hayes R.D."/>
            <person name="Graham S.W."/>
            <person name="Gunter L.E."/>
            <person name="McDaniel S.F."/>
            <person name="Hoernstein S.N.W."/>
            <person name="Larsson A."/>
            <person name="Li F.W."/>
            <person name="Perroud P.F."/>
            <person name="Phillips J."/>
            <person name="Ranjan P."/>
            <person name="Rokshar D.S."/>
            <person name="Rothfels C.J."/>
            <person name="Schneider L."/>
            <person name="Shu S."/>
            <person name="Stevenson D.W."/>
            <person name="Thummler F."/>
            <person name="Tillich M."/>
            <person name="Villarreal Aguilar J.C."/>
            <person name="Widiez T."/>
            <person name="Wong G.K."/>
            <person name="Wymore A."/>
            <person name="Zhang Y."/>
            <person name="Zimmer A.D."/>
            <person name="Quatrano R.S."/>
            <person name="Mayer K.F.X."/>
            <person name="Goodstein D."/>
            <person name="Casacuberta J.M."/>
            <person name="Vandepoele K."/>
            <person name="Reski R."/>
            <person name="Cuming A.C."/>
            <person name="Tuskan G.A."/>
            <person name="Maumus F."/>
            <person name="Salse J."/>
            <person name="Schmutz J."/>
            <person name="Rensing S.A."/>
        </authorList>
    </citation>
    <scope>NUCLEOTIDE SEQUENCE [LARGE SCALE GENOMIC DNA]</scope>
    <source>
        <strain evidence="3 4">cv. Gransden 2004</strain>
    </source>
</reference>
<feature type="compositionally biased region" description="Low complexity" evidence="1">
    <location>
        <begin position="17"/>
        <end position="28"/>
    </location>
</feature>
<dbReference type="Proteomes" id="UP000006727">
    <property type="component" value="Chromosome 1"/>
</dbReference>
<dbReference type="PaxDb" id="3218-PP1S45_68V6.1"/>
<dbReference type="EnsemblPlants" id="Pp3c1_4120V3.2">
    <property type="protein sequence ID" value="PAC:32971353.CDS.1"/>
    <property type="gene ID" value="Pp3c1_4120"/>
</dbReference>
<name>A0A2K1L6Y4_PHYPA</name>
<feature type="compositionally biased region" description="Basic and acidic residues" evidence="1">
    <location>
        <begin position="29"/>
        <end position="39"/>
    </location>
</feature>
<dbReference type="InParanoid" id="A0A2K1L6Y4"/>
<protein>
    <submittedName>
        <fullName evidence="2 3">Uncharacterized protein</fullName>
    </submittedName>
</protein>
<keyword evidence="4" id="KW-1185">Reference proteome</keyword>
<dbReference type="AlphaFoldDB" id="A0A2K1L6Y4"/>
<dbReference type="EnsemblPlants" id="Pp3c1_4120V3.1">
    <property type="protein sequence ID" value="PAC:32971352.CDS.1"/>
    <property type="gene ID" value="Pp3c1_4120"/>
</dbReference>
<sequence>MLMADVVGETANKAVRGPGSPGAVSSGVKDMESGDREAVTEGAEGPEDVANTMKKRDNAELGDSTAEGLKGMPVKGADTD</sequence>
<evidence type="ECO:0000313" key="4">
    <source>
        <dbReference type="Proteomes" id="UP000006727"/>
    </source>
</evidence>
<organism evidence="2">
    <name type="scientific">Physcomitrium patens</name>
    <name type="common">Spreading-leaved earth moss</name>
    <name type="synonym">Physcomitrella patens</name>
    <dbReference type="NCBI Taxonomy" id="3218"/>
    <lineage>
        <taxon>Eukaryota</taxon>
        <taxon>Viridiplantae</taxon>
        <taxon>Streptophyta</taxon>
        <taxon>Embryophyta</taxon>
        <taxon>Bryophyta</taxon>
        <taxon>Bryophytina</taxon>
        <taxon>Bryopsida</taxon>
        <taxon>Funariidae</taxon>
        <taxon>Funariales</taxon>
        <taxon>Funariaceae</taxon>
        <taxon>Physcomitrium</taxon>
    </lineage>
</organism>
<evidence type="ECO:0000313" key="3">
    <source>
        <dbReference type="EnsemblPlants" id="PAC:32971352.CDS.1"/>
    </source>
</evidence>
<dbReference type="Gramene" id="Pp3c1_4120V3.1">
    <property type="protein sequence ID" value="PAC:32971352.CDS.1"/>
    <property type="gene ID" value="Pp3c1_4120"/>
</dbReference>
<accession>A0A2K1L6Y4</accession>
<dbReference type="EMBL" id="ABEU02000001">
    <property type="protein sequence ID" value="PNR61751.1"/>
    <property type="molecule type" value="Genomic_DNA"/>
</dbReference>
<reference evidence="2 4" key="1">
    <citation type="journal article" date="2008" name="Science">
        <title>The Physcomitrella genome reveals evolutionary insights into the conquest of land by plants.</title>
        <authorList>
            <person name="Rensing S."/>
            <person name="Lang D."/>
            <person name="Zimmer A."/>
            <person name="Terry A."/>
            <person name="Salamov A."/>
            <person name="Shapiro H."/>
            <person name="Nishiyama T."/>
            <person name="Perroud P.-F."/>
            <person name="Lindquist E."/>
            <person name="Kamisugi Y."/>
            <person name="Tanahashi T."/>
            <person name="Sakakibara K."/>
            <person name="Fujita T."/>
            <person name="Oishi K."/>
            <person name="Shin-I T."/>
            <person name="Kuroki Y."/>
            <person name="Toyoda A."/>
            <person name="Suzuki Y."/>
            <person name="Hashimoto A."/>
            <person name="Yamaguchi K."/>
            <person name="Sugano A."/>
            <person name="Kohara Y."/>
            <person name="Fujiyama A."/>
            <person name="Anterola A."/>
            <person name="Aoki S."/>
            <person name="Ashton N."/>
            <person name="Barbazuk W.B."/>
            <person name="Barker E."/>
            <person name="Bennetzen J."/>
            <person name="Bezanilla M."/>
            <person name="Blankenship R."/>
            <person name="Cho S.H."/>
            <person name="Dutcher S."/>
            <person name="Estelle M."/>
            <person name="Fawcett J.A."/>
            <person name="Gundlach H."/>
            <person name="Hanada K."/>
            <person name="Heyl A."/>
            <person name="Hicks K.A."/>
            <person name="Hugh J."/>
            <person name="Lohr M."/>
            <person name="Mayer K."/>
            <person name="Melkozernov A."/>
            <person name="Murata T."/>
            <person name="Nelson D."/>
            <person name="Pils B."/>
            <person name="Prigge M."/>
            <person name="Reiss B."/>
            <person name="Renner T."/>
            <person name="Rombauts S."/>
            <person name="Rushton P."/>
            <person name="Sanderfoot A."/>
            <person name="Schween G."/>
            <person name="Shiu S.-H."/>
            <person name="Stueber K."/>
            <person name="Theodoulou F.L."/>
            <person name="Tu H."/>
            <person name="Van de Peer Y."/>
            <person name="Verrier P.J."/>
            <person name="Waters E."/>
            <person name="Wood A."/>
            <person name="Yang L."/>
            <person name="Cove D."/>
            <person name="Cuming A."/>
            <person name="Hasebe M."/>
            <person name="Lucas S."/>
            <person name="Mishler D.B."/>
            <person name="Reski R."/>
            <person name="Grigoriev I."/>
            <person name="Quatrano R.S."/>
            <person name="Boore J.L."/>
        </authorList>
    </citation>
    <scope>NUCLEOTIDE SEQUENCE [LARGE SCALE GENOMIC DNA]</scope>
    <source>
        <strain evidence="3 4">cv. Gransden 2004</strain>
    </source>
</reference>